<dbReference type="GO" id="GO:0006351">
    <property type="term" value="P:DNA-templated transcription"/>
    <property type="evidence" value="ECO:0007669"/>
    <property type="project" value="InterPro"/>
</dbReference>
<dbReference type="GO" id="GO:0003899">
    <property type="term" value="F:DNA-directed RNA polymerase activity"/>
    <property type="evidence" value="ECO:0007669"/>
    <property type="project" value="InterPro"/>
</dbReference>
<name>A0A481Z466_9VIRU</name>
<dbReference type="Gene3D" id="1.10.10.60">
    <property type="entry name" value="Homeodomain-like"/>
    <property type="match status" value="1"/>
</dbReference>
<protein>
    <submittedName>
        <fullName evidence="1">RNA polymerase N 8 kDa subunit</fullName>
    </submittedName>
</protein>
<dbReference type="GO" id="GO:0003677">
    <property type="term" value="F:DNA binding"/>
    <property type="evidence" value="ECO:0007669"/>
    <property type="project" value="InterPro"/>
</dbReference>
<accession>A0A481Z466</accession>
<proteinExistence type="predicted"/>
<gene>
    <name evidence="1" type="ORF">LCPAC102_02280</name>
</gene>
<dbReference type="InterPro" id="IPR000268">
    <property type="entry name" value="RPABC5/Rpb10"/>
</dbReference>
<reference evidence="1" key="1">
    <citation type="journal article" date="2019" name="MBio">
        <title>Virus Genomes from Deep Sea Sediments Expand the Ocean Megavirome and Support Independent Origins of Viral Gigantism.</title>
        <authorList>
            <person name="Backstrom D."/>
            <person name="Yutin N."/>
            <person name="Jorgensen S.L."/>
            <person name="Dharamshi J."/>
            <person name="Homa F."/>
            <person name="Zaremba-Niedwiedzka K."/>
            <person name="Spang A."/>
            <person name="Wolf Y.I."/>
            <person name="Koonin E.V."/>
            <person name="Ettema T.J."/>
        </authorList>
    </citation>
    <scope>NUCLEOTIDE SEQUENCE</scope>
</reference>
<dbReference type="Pfam" id="PF01194">
    <property type="entry name" value="RNA_pol_N"/>
    <property type="match status" value="1"/>
</dbReference>
<sequence length="300" mass="33542">MALSDPNFMVLLPILCYDCSRPLSNKQIAFDELINTENTTFIDAMDRLGVSEYCCRKNFISPLMNPFGSTERPLESIIEYKIHPDIDQIWVGSDIMTRAIQNNTSITLPLMDIDLDSDTNTEIDIISPISDESITFIPPSSFEGIGFDLQLDNPEKSSYIPVIQSTIQSQQSPIFTPIPLQQSPIFTPIPLQQSPTFTSIQSQQSPTFTSIQSQQSPTFIPTQSKQLPTFTSIQSQQSPTFTSIQLQQSPTFTSIQSQQSLTFIPTQSKQSPTFTSIQLQQSPTFTSIQSKQSPTFTTIK</sequence>
<dbReference type="InterPro" id="IPR023580">
    <property type="entry name" value="RNA_pol_su_RPB10"/>
</dbReference>
<dbReference type="EMBL" id="MK500476">
    <property type="protein sequence ID" value="QBK90315.1"/>
    <property type="molecule type" value="Genomic_DNA"/>
</dbReference>
<organism evidence="1">
    <name type="scientific">Pithovirus LCPAC102</name>
    <dbReference type="NCBI Taxonomy" id="2506587"/>
    <lineage>
        <taxon>Viruses</taxon>
        <taxon>Pithoviruses</taxon>
    </lineage>
</organism>
<evidence type="ECO:0000313" key="1">
    <source>
        <dbReference type="EMBL" id="QBK90315.1"/>
    </source>
</evidence>
<dbReference type="SUPFAM" id="SSF46924">
    <property type="entry name" value="RNA polymerase subunit RPB10"/>
    <property type="match status" value="1"/>
</dbReference>